<evidence type="ECO:0000313" key="1">
    <source>
        <dbReference type="EMBL" id="KXB06484.1"/>
    </source>
</evidence>
<gene>
    <name evidence="1" type="ORF">AKJ52_02150</name>
</gene>
<proteinExistence type="predicted"/>
<accession>A0A133VJA3</accession>
<feature type="non-terminal residue" evidence="1">
    <location>
        <position position="1"/>
    </location>
</feature>
<protein>
    <submittedName>
        <fullName evidence="1">Uncharacterized protein</fullName>
    </submittedName>
</protein>
<comment type="caution">
    <text evidence="1">The sequence shown here is derived from an EMBL/GenBank/DDBJ whole genome shotgun (WGS) entry which is preliminary data.</text>
</comment>
<name>A0A133VJA3_9EURY</name>
<sequence length="65" mass="7320">NVPIEGVLENMKTESSPSIKEEIKELEVPYLGNVRYDPEVEKALGHPDQLLKTDFGKDLKKTVPL</sequence>
<dbReference type="AlphaFoldDB" id="A0A133VJA3"/>
<reference evidence="1 2" key="1">
    <citation type="journal article" date="2016" name="Sci. Rep.">
        <title>Metabolic traits of an uncultured archaeal lineage -MSBL1- from brine pools of the Red Sea.</title>
        <authorList>
            <person name="Mwirichia R."/>
            <person name="Alam I."/>
            <person name="Rashid M."/>
            <person name="Vinu M."/>
            <person name="Ba-Alawi W."/>
            <person name="Anthony Kamau A."/>
            <person name="Kamanda Ngugi D."/>
            <person name="Goker M."/>
            <person name="Klenk H.P."/>
            <person name="Bajic V."/>
            <person name="Stingl U."/>
        </authorList>
    </citation>
    <scope>NUCLEOTIDE SEQUENCE [LARGE SCALE GENOMIC DNA]</scope>
    <source>
        <strain evidence="1">SCGC-AAA382C18</strain>
    </source>
</reference>
<organism evidence="1 2">
    <name type="scientific">candidate division MSBL1 archaeon SCGC-AAA382C18</name>
    <dbReference type="NCBI Taxonomy" id="1698281"/>
    <lineage>
        <taxon>Archaea</taxon>
        <taxon>Methanobacteriati</taxon>
        <taxon>Methanobacteriota</taxon>
        <taxon>candidate division MSBL1</taxon>
    </lineage>
</organism>
<dbReference type="EMBL" id="LHYF01000037">
    <property type="protein sequence ID" value="KXB06484.1"/>
    <property type="molecule type" value="Genomic_DNA"/>
</dbReference>
<evidence type="ECO:0000313" key="2">
    <source>
        <dbReference type="Proteomes" id="UP000070404"/>
    </source>
</evidence>
<dbReference type="Proteomes" id="UP000070404">
    <property type="component" value="Unassembled WGS sequence"/>
</dbReference>
<keyword evidence="2" id="KW-1185">Reference proteome</keyword>